<dbReference type="InterPro" id="IPR007627">
    <property type="entry name" value="RNA_pol_sigma70_r2"/>
</dbReference>
<keyword evidence="9" id="KW-1185">Reference proteome</keyword>
<feature type="domain" description="RNA polymerase sigma factor 70 region 4 type 2" evidence="7">
    <location>
        <begin position="101"/>
        <end position="152"/>
    </location>
</feature>
<dbReference type="InterPro" id="IPR039425">
    <property type="entry name" value="RNA_pol_sigma-70-like"/>
</dbReference>
<dbReference type="AlphaFoldDB" id="A0A7R7DW55"/>
<evidence type="ECO:0000256" key="5">
    <source>
        <dbReference type="ARBA" id="ARBA00023163"/>
    </source>
</evidence>
<dbReference type="GO" id="GO:0016987">
    <property type="term" value="F:sigma factor activity"/>
    <property type="evidence" value="ECO:0007669"/>
    <property type="project" value="UniProtKB-KW"/>
</dbReference>
<dbReference type="NCBIfam" id="TIGR02983">
    <property type="entry name" value="SigE-fam_strep"/>
    <property type="match status" value="1"/>
</dbReference>
<dbReference type="Gene3D" id="1.10.1740.10">
    <property type="match status" value="1"/>
</dbReference>
<dbReference type="SUPFAM" id="SSF88659">
    <property type="entry name" value="Sigma3 and sigma4 domains of RNA polymerase sigma factors"/>
    <property type="match status" value="1"/>
</dbReference>
<proteinExistence type="inferred from homology"/>
<keyword evidence="5" id="KW-0804">Transcription</keyword>
<accession>A0A7R7DW55</accession>
<dbReference type="KEGG" id="atl:Athai_62230"/>
<keyword evidence="3" id="KW-0731">Sigma factor</keyword>
<keyword evidence="2" id="KW-0805">Transcription regulation</keyword>
<dbReference type="SUPFAM" id="SSF88946">
    <property type="entry name" value="Sigma2 domain of RNA polymerase sigma factors"/>
    <property type="match status" value="1"/>
</dbReference>
<sequence>MREEPDGFRDYVAARQEHLLGLARLLVGDWQRAEDLVQTALARVWPHWARVSASGDPHPYVRRVLVNTSRTAGRRRWRNEQPHAVVPESAAPAEDTDLRVTLERLLPTLPPRQRLVVVLRYYEDLPEAAVADLLGCSIGTVKSQTSKALSRLRTNRLVRELVGRGTDE</sequence>
<dbReference type="Pfam" id="PF08281">
    <property type="entry name" value="Sigma70_r4_2"/>
    <property type="match status" value="1"/>
</dbReference>
<gene>
    <name evidence="8" type="ORF">Athai_62230</name>
</gene>
<evidence type="ECO:0000256" key="3">
    <source>
        <dbReference type="ARBA" id="ARBA00023082"/>
    </source>
</evidence>
<dbReference type="CDD" id="cd06171">
    <property type="entry name" value="Sigma70_r4"/>
    <property type="match status" value="1"/>
</dbReference>
<evidence type="ECO:0000259" key="7">
    <source>
        <dbReference type="Pfam" id="PF08281"/>
    </source>
</evidence>
<dbReference type="InterPro" id="IPR013325">
    <property type="entry name" value="RNA_pol_sigma_r2"/>
</dbReference>
<reference evidence="8 9" key="1">
    <citation type="submission" date="2020-08" db="EMBL/GenBank/DDBJ databases">
        <title>Whole genome shotgun sequence of Actinocatenispora thailandica NBRC 105041.</title>
        <authorList>
            <person name="Komaki H."/>
            <person name="Tamura T."/>
        </authorList>
    </citation>
    <scope>NUCLEOTIDE SEQUENCE [LARGE SCALE GENOMIC DNA]</scope>
    <source>
        <strain evidence="8 9">NBRC 105041</strain>
    </source>
</reference>
<dbReference type="InterPro" id="IPR013324">
    <property type="entry name" value="RNA_pol_sigma_r3/r4-like"/>
</dbReference>
<dbReference type="PANTHER" id="PTHR43133">
    <property type="entry name" value="RNA POLYMERASE ECF-TYPE SIGMA FACTO"/>
    <property type="match status" value="1"/>
</dbReference>
<dbReference type="InterPro" id="IPR036388">
    <property type="entry name" value="WH-like_DNA-bd_sf"/>
</dbReference>
<protein>
    <submittedName>
        <fullName evidence="8">RNA polymerase sigma24 factor</fullName>
    </submittedName>
</protein>
<name>A0A7R7DW55_9ACTN</name>
<dbReference type="Proteomes" id="UP000611640">
    <property type="component" value="Chromosome"/>
</dbReference>
<dbReference type="RefSeq" id="WP_203964710.1">
    <property type="nucleotide sequence ID" value="NZ_AP023355.1"/>
</dbReference>
<dbReference type="InterPro" id="IPR013249">
    <property type="entry name" value="RNA_pol_sigma70_r4_t2"/>
</dbReference>
<feature type="domain" description="RNA polymerase sigma-70 region 2" evidence="6">
    <location>
        <begin position="15"/>
        <end position="78"/>
    </location>
</feature>
<evidence type="ECO:0000256" key="4">
    <source>
        <dbReference type="ARBA" id="ARBA00023125"/>
    </source>
</evidence>
<dbReference type="GO" id="GO:0006352">
    <property type="term" value="P:DNA-templated transcription initiation"/>
    <property type="evidence" value="ECO:0007669"/>
    <property type="project" value="InterPro"/>
</dbReference>
<evidence type="ECO:0000256" key="2">
    <source>
        <dbReference type="ARBA" id="ARBA00023015"/>
    </source>
</evidence>
<dbReference type="InterPro" id="IPR014284">
    <property type="entry name" value="RNA_pol_sigma-70_dom"/>
</dbReference>
<dbReference type="PANTHER" id="PTHR43133:SF50">
    <property type="entry name" value="ECF RNA POLYMERASE SIGMA FACTOR SIGM"/>
    <property type="match status" value="1"/>
</dbReference>
<keyword evidence="4" id="KW-0238">DNA-binding</keyword>
<comment type="similarity">
    <text evidence="1">Belongs to the sigma-70 factor family. ECF subfamily.</text>
</comment>
<evidence type="ECO:0000259" key="6">
    <source>
        <dbReference type="Pfam" id="PF04542"/>
    </source>
</evidence>
<dbReference type="Gene3D" id="1.10.10.10">
    <property type="entry name" value="Winged helix-like DNA-binding domain superfamily/Winged helix DNA-binding domain"/>
    <property type="match status" value="1"/>
</dbReference>
<dbReference type="Pfam" id="PF04542">
    <property type="entry name" value="Sigma70_r2"/>
    <property type="match status" value="1"/>
</dbReference>
<dbReference type="GO" id="GO:0003677">
    <property type="term" value="F:DNA binding"/>
    <property type="evidence" value="ECO:0007669"/>
    <property type="project" value="UniProtKB-KW"/>
</dbReference>
<evidence type="ECO:0000256" key="1">
    <source>
        <dbReference type="ARBA" id="ARBA00010641"/>
    </source>
</evidence>
<evidence type="ECO:0000313" key="9">
    <source>
        <dbReference type="Proteomes" id="UP000611640"/>
    </source>
</evidence>
<dbReference type="NCBIfam" id="TIGR02937">
    <property type="entry name" value="sigma70-ECF"/>
    <property type="match status" value="1"/>
</dbReference>
<dbReference type="InterPro" id="IPR014325">
    <property type="entry name" value="RNA_pol_sigma-E_actinobac"/>
</dbReference>
<organism evidence="8 9">
    <name type="scientific">Actinocatenispora thailandica</name>
    <dbReference type="NCBI Taxonomy" id="227318"/>
    <lineage>
        <taxon>Bacteria</taxon>
        <taxon>Bacillati</taxon>
        <taxon>Actinomycetota</taxon>
        <taxon>Actinomycetes</taxon>
        <taxon>Micromonosporales</taxon>
        <taxon>Micromonosporaceae</taxon>
        <taxon>Actinocatenispora</taxon>
    </lineage>
</organism>
<dbReference type="EMBL" id="AP023355">
    <property type="protein sequence ID" value="BCJ38720.1"/>
    <property type="molecule type" value="Genomic_DNA"/>
</dbReference>
<evidence type="ECO:0000313" key="8">
    <source>
        <dbReference type="EMBL" id="BCJ38720.1"/>
    </source>
</evidence>